<dbReference type="VEuPathDB" id="TriTrypDB:TcG_04588"/>
<dbReference type="EMBL" id="PRFA01000009">
    <property type="protein sequence ID" value="PWU99498.1"/>
    <property type="molecule type" value="Genomic_DNA"/>
</dbReference>
<dbReference type="InterPro" id="IPR007858">
    <property type="entry name" value="Dpy-30_motif"/>
</dbReference>
<organism evidence="2 3">
    <name type="scientific">Trypanosoma cruzi</name>
    <dbReference type="NCBI Taxonomy" id="5693"/>
    <lineage>
        <taxon>Eukaryota</taxon>
        <taxon>Discoba</taxon>
        <taxon>Euglenozoa</taxon>
        <taxon>Kinetoplastea</taxon>
        <taxon>Metakinetoplastina</taxon>
        <taxon>Trypanosomatida</taxon>
        <taxon>Trypanosomatidae</taxon>
        <taxon>Trypanosoma</taxon>
        <taxon>Schizotrypanum</taxon>
    </lineage>
</organism>
<dbReference type="VEuPathDB" id="TriTrypDB:TcCL_NonESM04638"/>
<dbReference type="VEuPathDB" id="TriTrypDB:TCDM_05477"/>
<protein>
    <submittedName>
        <fullName evidence="2">Uncharacterized protein</fullName>
    </submittedName>
</protein>
<gene>
    <name evidence="2" type="ORF">C4B63_9g250</name>
</gene>
<dbReference type="VEuPathDB" id="TriTrypDB:C4B63_9g250"/>
<dbReference type="AlphaFoldDB" id="A0A2V2VWA1"/>
<name>A0A2V2VWA1_TRYCR</name>
<dbReference type="VEuPathDB" id="TriTrypDB:Tc_MARK_9678"/>
<dbReference type="VEuPathDB" id="TriTrypDB:TcCLB.507209.30"/>
<sequence>MTHNRPGAPPTESLVCWFQTVVAERVDEDGDVAVATEGGELREKVPRKACVLFVPVFSTFPQAVLPKFFNHEEISGMKAYCTFIRSEILKNIGLDSCGSVIDSMRAEAEANKSRIQELASEREKLEKLSASDKLFAAAAQKLEDDFLENERRALRFYQAKEELASIVGIDSIPVDVYLMRYVMPSLTPLMAEVVRMRPEDPVTVLADALFHHKRQVSL</sequence>
<reference evidence="2 3" key="1">
    <citation type="journal article" date="2018" name="Microb. Genom.">
        <title>Expanding an expanded genome: long-read sequencing of Trypanosoma cruzi.</title>
        <authorList>
            <person name="Berna L."/>
            <person name="Rodriguez M."/>
            <person name="Chiribao M.L."/>
            <person name="Parodi-Talice A."/>
            <person name="Pita S."/>
            <person name="Rijo G."/>
            <person name="Alvarez-Valin F."/>
            <person name="Robello C."/>
        </authorList>
    </citation>
    <scope>NUCLEOTIDE SEQUENCE [LARGE SCALE GENOMIC DNA]</scope>
    <source>
        <strain evidence="2 3">Dm28c</strain>
    </source>
</reference>
<dbReference type="VEuPathDB" id="TriTrypDB:ECC02_004399"/>
<comment type="caution">
    <text evidence="2">The sequence shown here is derived from an EMBL/GenBank/DDBJ whole genome shotgun (WGS) entry which is preliminary data.</text>
</comment>
<dbReference type="InterPro" id="IPR047499">
    <property type="entry name" value="DD_AK7"/>
</dbReference>
<dbReference type="CDD" id="cd22967">
    <property type="entry name" value="DD_AK7"/>
    <property type="match status" value="1"/>
</dbReference>
<proteinExistence type="predicted"/>
<dbReference type="Proteomes" id="UP000246121">
    <property type="component" value="Unassembled WGS sequence"/>
</dbReference>
<keyword evidence="1" id="KW-0175">Coiled coil</keyword>
<dbReference type="Gene3D" id="1.20.890.10">
    <property type="entry name" value="cAMP-dependent protein kinase regulatory subunit, dimerization-anchoring domain"/>
    <property type="match status" value="1"/>
</dbReference>
<accession>A0A2V2VWA1</accession>
<feature type="coiled-coil region" evidence="1">
    <location>
        <begin position="101"/>
        <end position="128"/>
    </location>
</feature>
<dbReference type="VEuPathDB" id="TriTrypDB:TcCLB.509099.160"/>
<evidence type="ECO:0000256" key="1">
    <source>
        <dbReference type="SAM" id="Coils"/>
    </source>
</evidence>
<dbReference type="VEuPathDB" id="TriTrypDB:TcBrA4_0100420"/>
<dbReference type="Pfam" id="PF05186">
    <property type="entry name" value="Dpy-30"/>
    <property type="match status" value="1"/>
</dbReference>
<dbReference type="VEuPathDB" id="TriTrypDB:C3747_181g33"/>
<evidence type="ECO:0000313" key="3">
    <source>
        <dbReference type="Proteomes" id="UP000246121"/>
    </source>
</evidence>
<dbReference type="VEuPathDB" id="TriTrypDB:TcYC6_0076350"/>
<evidence type="ECO:0000313" key="2">
    <source>
        <dbReference type="EMBL" id="PWU99498.1"/>
    </source>
</evidence>
<dbReference type="VEuPathDB" id="TriTrypDB:TCSYLVIO_000435"/>
<dbReference type="VEuPathDB" id="TriTrypDB:BCY84_02934"/>